<reference evidence="1 2" key="1">
    <citation type="submission" date="2024-09" db="EMBL/GenBank/DDBJ databases">
        <title>Rethinking Asexuality: The Enigmatic Case of Functional Sexual Genes in Lepraria (Stereocaulaceae).</title>
        <authorList>
            <person name="Doellman M."/>
            <person name="Sun Y."/>
            <person name="Barcenas-Pena A."/>
            <person name="Lumbsch H.T."/>
            <person name="Grewe F."/>
        </authorList>
    </citation>
    <scope>NUCLEOTIDE SEQUENCE [LARGE SCALE GENOMIC DNA]</scope>
    <source>
        <strain evidence="1 2">Grewe 0041</strain>
    </source>
</reference>
<accession>A0ABR4BA72</accession>
<evidence type="ECO:0000313" key="1">
    <source>
        <dbReference type="EMBL" id="KAL2054302.1"/>
    </source>
</evidence>
<dbReference type="EMBL" id="JBHFEH010000016">
    <property type="protein sequence ID" value="KAL2054302.1"/>
    <property type="molecule type" value="Genomic_DNA"/>
</dbReference>
<gene>
    <name evidence="1" type="ORF">ABVK25_005443</name>
</gene>
<sequence>MTMNTLPIRSNGRRACFASLPRELKDEIWSYLLITPNCVSYTTRRGIEVFDKNNIEHNLKVFHDSDREIAQAARELFYLNNTIRLDILDLPNLLCSTSQITRTSQRIGGKNPSFDATLWVKRLIIRIGLCNSDYETTASSSTFFAMQLPRLLDCPRLQTVILDVEGDKEAWQRTEDLP</sequence>
<dbReference type="Proteomes" id="UP001590951">
    <property type="component" value="Unassembled WGS sequence"/>
</dbReference>
<proteinExistence type="predicted"/>
<keyword evidence="2" id="KW-1185">Reference proteome</keyword>
<organism evidence="1 2">
    <name type="scientific">Lepraria finkii</name>
    <dbReference type="NCBI Taxonomy" id="1340010"/>
    <lineage>
        <taxon>Eukaryota</taxon>
        <taxon>Fungi</taxon>
        <taxon>Dikarya</taxon>
        <taxon>Ascomycota</taxon>
        <taxon>Pezizomycotina</taxon>
        <taxon>Lecanoromycetes</taxon>
        <taxon>OSLEUM clade</taxon>
        <taxon>Lecanoromycetidae</taxon>
        <taxon>Lecanorales</taxon>
        <taxon>Lecanorineae</taxon>
        <taxon>Stereocaulaceae</taxon>
        <taxon>Lepraria</taxon>
    </lineage>
</organism>
<protein>
    <submittedName>
        <fullName evidence="1">Uncharacterized protein</fullName>
    </submittedName>
</protein>
<comment type="caution">
    <text evidence="1">The sequence shown here is derived from an EMBL/GenBank/DDBJ whole genome shotgun (WGS) entry which is preliminary data.</text>
</comment>
<name>A0ABR4BA72_9LECA</name>
<evidence type="ECO:0000313" key="2">
    <source>
        <dbReference type="Proteomes" id="UP001590951"/>
    </source>
</evidence>